<dbReference type="Gene3D" id="3.90.550.10">
    <property type="entry name" value="Spore Coat Polysaccharide Biosynthesis Protein SpsA, Chain A"/>
    <property type="match status" value="1"/>
</dbReference>
<evidence type="ECO:0000313" key="5">
    <source>
        <dbReference type="Proteomes" id="UP000094067"/>
    </source>
</evidence>
<organism evidence="2 5">
    <name type="scientific">Eisenbergiella tayi</name>
    <dbReference type="NCBI Taxonomy" id="1432052"/>
    <lineage>
        <taxon>Bacteria</taxon>
        <taxon>Bacillati</taxon>
        <taxon>Bacillota</taxon>
        <taxon>Clostridia</taxon>
        <taxon>Lachnospirales</taxon>
        <taxon>Lachnospiraceae</taxon>
        <taxon>Eisenbergiella</taxon>
    </lineage>
</organism>
<dbReference type="EC" id="2.4.-.-" evidence="2"/>
<dbReference type="RefSeq" id="WP_069154357.1">
    <property type="nucleotide sequence ID" value="NZ_DAWDRA010000030.1"/>
</dbReference>
<evidence type="ECO:0000313" key="6">
    <source>
        <dbReference type="Proteomes" id="UP000094271"/>
    </source>
</evidence>
<keyword evidence="7" id="KW-1185">Reference proteome</keyword>
<comment type="caution">
    <text evidence="2">The sequence shown here is derived from an EMBL/GenBank/DDBJ whole genome shotgun (WGS) entry which is preliminary data.</text>
</comment>
<proteinExistence type="predicted"/>
<dbReference type="EMBL" id="MCGH01000003">
    <property type="protein sequence ID" value="ODM04118.1"/>
    <property type="molecule type" value="Genomic_DNA"/>
</dbReference>
<evidence type="ECO:0000313" key="3">
    <source>
        <dbReference type="EMBL" id="ODR37567.1"/>
    </source>
</evidence>
<name>A0A1E3A5W8_9FIRM</name>
<dbReference type="PATRIC" id="fig|1432052.4.peg.5463"/>
<protein>
    <submittedName>
        <fullName evidence="3">Glycosyl transferase</fullName>
    </submittedName>
    <submittedName>
        <fullName evidence="2">Putative teichuronic acid biosynthesis glycosyltransferase TuaG</fullName>
        <ecNumber evidence="2">2.4.-.-</ecNumber>
    </submittedName>
</protein>
<dbReference type="AlphaFoldDB" id="A0A1E3A5W8"/>
<gene>
    <name evidence="2" type="primary">tuaG_2</name>
    <name evidence="3" type="ORF">BEI59_34925</name>
    <name evidence="2" type="ORF">BEI61_04922</name>
    <name evidence="4" type="ORF">BEI63_24305</name>
</gene>
<reference evidence="2 5" key="1">
    <citation type="submission" date="2016-07" db="EMBL/GenBank/DDBJ databases">
        <title>Characterization of isolates of Eisenbergiella tayi derived from blood cultures, using whole genome sequencing.</title>
        <authorList>
            <person name="Burdz T."/>
            <person name="Wiebe D."/>
            <person name="Huynh C."/>
            <person name="Bernard K."/>
        </authorList>
    </citation>
    <scope>NUCLEOTIDE SEQUENCE [LARGE SCALE GENOMIC DNA]</scope>
    <source>
        <strain evidence="2 5">NML 110608</strain>
    </source>
</reference>
<dbReference type="InterPro" id="IPR001173">
    <property type="entry name" value="Glyco_trans_2-like"/>
</dbReference>
<dbReference type="Proteomes" id="UP000094271">
    <property type="component" value="Unassembled WGS sequence"/>
</dbReference>
<keyword evidence="2" id="KW-0808">Transferase</keyword>
<dbReference type="GO" id="GO:0016758">
    <property type="term" value="F:hexosyltransferase activity"/>
    <property type="evidence" value="ECO:0007669"/>
    <property type="project" value="UniProtKB-ARBA"/>
</dbReference>
<dbReference type="FunFam" id="3.90.550.10:FF:000130">
    <property type="entry name" value="Family 2 glycosyl transferase"/>
    <property type="match status" value="1"/>
</dbReference>
<dbReference type="Pfam" id="PF00535">
    <property type="entry name" value="Glycos_transf_2"/>
    <property type="match status" value="1"/>
</dbReference>
<reference evidence="4 7" key="2">
    <citation type="submission" date="2016-08" db="EMBL/GenBank/DDBJ databases">
        <title>Characterization of Isolates of Eisenbergiella tayi Derived from Blood Cultures, Using Whole Genome Sequencing.</title>
        <authorList>
            <person name="Bernier A.-M."/>
            <person name="Burdz T."/>
            <person name="Wiebe D."/>
            <person name="Bernard K."/>
        </authorList>
    </citation>
    <scope>NUCLEOTIDE SEQUENCE [LARGE SCALE GENOMIC DNA]</scope>
    <source>
        <strain evidence="4 7">NML120146</strain>
    </source>
</reference>
<evidence type="ECO:0000313" key="4">
    <source>
        <dbReference type="EMBL" id="ODR49521.1"/>
    </source>
</evidence>
<dbReference type="Proteomes" id="UP000094067">
    <property type="component" value="Unassembled WGS sequence"/>
</dbReference>
<dbReference type="Proteomes" id="UP000094869">
    <property type="component" value="Unassembled WGS sequence"/>
</dbReference>
<dbReference type="OrthoDB" id="9785185at2"/>
<dbReference type="PANTHER" id="PTHR22916:SF3">
    <property type="entry name" value="UDP-GLCNAC:BETAGAL BETA-1,3-N-ACETYLGLUCOSAMINYLTRANSFERASE-LIKE PROTEIN 1"/>
    <property type="match status" value="1"/>
</dbReference>
<sequence length="259" mass="29646">MDDKVTVVTPSWNSERYIEATIESVQAQTYTNWEMIIVDDCSTDATVEIVKKFSGKDSRIKVLIQPENCGAAKARTLSMLAGTGRFVAYLDADDIWKPDKLEKQTQFMKEKKCGFSCTSYEVINDAGQPLNKYVHMLPKVDYVGFLTNNLLQTVGIMVDTKIVDKKLLVMPDIRRRQDAATWLQILKEGYECYGLNEILAEYRRAENSLSSNKIKAARGVWSLYRDIEHLSLPFSCYCFVRYSLLAVWKRVYLSKGGRE</sequence>
<keyword evidence="2" id="KW-0328">Glycosyltransferase</keyword>
<dbReference type="EMBL" id="MEHD01000037">
    <property type="protein sequence ID" value="ODR49521.1"/>
    <property type="molecule type" value="Genomic_DNA"/>
</dbReference>
<dbReference type="EMBL" id="MEHA01000049">
    <property type="protein sequence ID" value="ODR37567.1"/>
    <property type="molecule type" value="Genomic_DNA"/>
</dbReference>
<dbReference type="InterPro" id="IPR029044">
    <property type="entry name" value="Nucleotide-diphossugar_trans"/>
</dbReference>
<evidence type="ECO:0000313" key="2">
    <source>
        <dbReference type="EMBL" id="ODM04118.1"/>
    </source>
</evidence>
<evidence type="ECO:0000313" key="7">
    <source>
        <dbReference type="Proteomes" id="UP000094869"/>
    </source>
</evidence>
<dbReference type="SUPFAM" id="SSF53448">
    <property type="entry name" value="Nucleotide-diphospho-sugar transferases"/>
    <property type="match status" value="1"/>
</dbReference>
<accession>A0A1E3A5W8</accession>
<feature type="domain" description="Glycosyltransferase 2-like" evidence="1">
    <location>
        <begin position="6"/>
        <end position="135"/>
    </location>
</feature>
<evidence type="ECO:0000259" key="1">
    <source>
        <dbReference type="Pfam" id="PF00535"/>
    </source>
</evidence>
<dbReference type="PANTHER" id="PTHR22916">
    <property type="entry name" value="GLYCOSYLTRANSFERASE"/>
    <property type="match status" value="1"/>
</dbReference>
<reference evidence="3 6" key="3">
    <citation type="submission" date="2016-08" db="EMBL/GenBank/DDBJ databases">
        <authorList>
            <person name="Seilhamer J.J."/>
        </authorList>
    </citation>
    <scope>NUCLEOTIDE SEQUENCE [LARGE SCALE GENOMIC DNA]</scope>
    <source>
        <strain evidence="3 6">NML150140-1</strain>
    </source>
</reference>